<evidence type="ECO:0000313" key="2">
    <source>
        <dbReference type="Proteomes" id="UP001556367"/>
    </source>
</evidence>
<protein>
    <recommendedName>
        <fullName evidence="3">Protein kinase domain-containing protein</fullName>
    </recommendedName>
</protein>
<dbReference type="Gene3D" id="1.10.510.10">
    <property type="entry name" value="Transferase(Phosphotransferase) domain 1"/>
    <property type="match status" value="1"/>
</dbReference>
<dbReference type="EMBL" id="JASNQZ010000008">
    <property type="protein sequence ID" value="KAL0953471.1"/>
    <property type="molecule type" value="Genomic_DNA"/>
</dbReference>
<dbReference type="SUPFAM" id="SSF56112">
    <property type="entry name" value="Protein kinase-like (PK-like)"/>
    <property type="match status" value="1"/>
</dbReference>
<sequence>MLYGSEMREDWTVLKNDQVNFGRICATTFADDEDVERLLHFFAGGSRFLDLFDLEKREVKLMTRRYRFEHILHHLDIFTPQLHDFLKSMLRVHPDDRLPARELLKHPWLCT</sequence>
<reference evidence="2" key="1">
    <citation type="submission" date="2024-06" db="EMBL/GenBank/DDBJ databases">
        <title>Multi-omics analyses provide insights into the biosynthesis of the anticancer antibiotic pleurotin in Hohenbuehelia grisea.</title>
        <authorList>
            <person name="Weaver J.A."/>
            <person name="Alberti F."/>
        </authorList>
    </citation>
    <scope>NUCLEOTIDE SEQUENCE [LARGE SCALE GENOMIC DNA]</scope>
    <source>
        <strain evidence="2">T-177</strain>
    </source>
</reference>
<comment type="caution">
    <text evidence="1">The sequence shown here is derived from an EMBL/GenBank/DDBJ whole genome shotgun (WGS) entry which is preliminary data.</text>
</comment>
<keyword evidence="2" id="KW-1185">Reference proteome</keyword>
<evidence type="ECO:0000313" key="1">
    <source>
        <dbReference type="EMBL" id="KAL0953471.1"/>
    </source>
</evidence>
<proteinExistence type="predicted"/>
<evidence type="ECO:0008006" key="3">
    <source>
        <dbReference type="Google" id="ProtNLM"/>
    </source>
</evidence>
<dbReference type="Proteomes" id="UP001556367">
    <property type="component" value="Unassembled WGS sequence"/>
</dbReference>
<dbReference type="InterPro" id="IPR011009">
    <property type="entry name" value="Kinase-like_dom_sf"/>
</dbReference>
<accession>A0ABR3JDY6</accession>
<name>A0ABR3JDY6_9AGAR</name>
<gene>
    <name evidence="1" type="ORF">HGRIS_004703</name>
</gene>
<organism evidence="1 2">
    <name type="scientific">Hohenbuehelia grisea</name>
    <dbReference type="NCBI Taxonomy" id="104357"/>
    <lineage>
        <taxon>Eukaryota</taxon>
        <taxon>Fungi</taxon>
        <taxon>Dikarya</taxon>
        <taxon>Basidiomycota</taxon>
        <taxon>Agaricomycotina</taxon>
        <taxon>Agaricomycetes</taxon>
        <taxon>Agaricomycetidae</taxon>
        <taxon>Agaricales</taxon>
        <taxon>Pleurotineae</taxon>
        <taxon>Pleurotaceae</taxon>
        <taxon>Hohenbuehelia</taxon>
    </lineage>
</organism>